<dbReference type="AlphaFoldDB" id="A0AAD6XXW9"/>
<gene>
    <name evidence="2" type="ORF">GGX14DRAFT_580167</name>
</gene>
<feature type="region of interest" description="Disordered" evidence="1">
    <location>
        <begin position="486"/>
        <end position="512"/>
    </location>
</feature>
<feature type="region of interest" description="Disordered" evidence="1">
    <location>
        <begin position="1"/>
        <end position="42"/>
    </location>
</feature>
<keyword evidence="3" id="KW-1185">Reference proteome</keyword>
<protein>
    <submittedName>
        <fullName evidence="2">Uncharacterized protein</fullName>
    </submittedName>
</protein>
<name>A0AAD6XXW9_9AGAR</name>
<evidence type="ECO:0000313" key="3">
    <source>
        <dbReference type="Proteomes" id="UP001219525"/>
    </source>
</evidence>
<reference evidence="2" key="1">
    <citation type="submission" date="2023-03" db="EMBL/GenBank/DDBJ databases">
        <title>Massive genome expansion in bonnet fungi (Mycena s.s.) driven by repeated elements and novel gene families across ecological guilds.</title>
        <authorList>
            <consortium name="Lawrence Berkeley National Laboratory"/>
            <person name="Harder C.B."/>
            <person name="Miyauchi S."/>
            <person name="Viragh M."/>
            <person name="Kuo A."/>
            <person name="Thoen E."/>
            <person name="Andreopoulos B."/>
            <person name="Lu D."/>
            <person name="Skrede I."/>
            <person name="Drula E."/>
            <person name="Henrissat B."/>
            <person name="Morin E."/>
            <person name="Kohler A."/>
            <person name="Barry K."/>
            <person name="LaButti K."/>
            <person name="Morin E."/>
            <person name="Salamov A."/>
            <person name="Lipzen A."/>
            <person name="Mereny Z."/>
            <person name="Hegedus B."/>
            <person name="Baldrian P."/>
            <person name="Stursova M."/>
            <person name="Weitz H."/>
            <person name="Taylor A."/>
            <person name="Grigoriev I.V."/>
            <person name="Nagy L.G."/>
            <person name="Martin F."/>
            <person name="Kauserud H."/>
        </authorList>
    </citation>
    <scope>NUCLEOTIDE SEQUENCE</scope>
    <source>
        <strain evidence="2">9144</strain>
    </source>
</reference>
<feature type="region of interest" description="Disordered" evidence="1">
    <location>
        <begin position="375"/>
        <end position="434"/>
    </location>
</feature>
<proteinExistence type="predicted"/>
<evidence type="ECO:0000256" key="1">
    <source>
        <dbReference type="SAM" id="MobiDB-lite"/>
    </source>
</evidence>
<dbReference type="Proteomes" id="UP001219525">
    <property type="component" value="Unassembled WGS sequence"/>
</dbReference>
<accession>A0AAD6XXW9</accession>
<feature type="compositionally biased region" description="Basic and acidic residues" evidence="1">
    <location>
        <begin position="28"/>
        <end position="42"/>
    </location>
</feature>
<feature type="compositionally biased region" description="Polar residues" evidence="1">
    <location>
        <begin position="1"/>
        <end position="10"/>
    </location>
</feature>
<dbReference type="EMBL" id="JARJCW010000158">
    <property type="protein sequence ID" value="KAJ7190069.1"/>
    <property type="molecule type" value="Genomic_DNA"/>
</dbReference>
<comment type="caution">
    <text evidence="2">The sequence shown here is derived from an EMBL/GenBank/DDBJ whole genome shotgun (WGS) entry which is preliminary data.</text>
</comment>
<sequence length="527" mass="58831">MPNTVKTIQAVSAPRARPPAPPRAPLTAEEKKEKHAERVATQEKMDKDVEWFSYTHAKATELGIKYDKKARYFLDIFFQGGVHMVNHQEKTNPYNAFKAEKAAQRRDEGETGLKAQGLHEQYKEEYEALTEADKAALVERYDQLKDDIPKIRRDTPKARIRDVSNTVRNIQMLFHGLSYRVGIEGFFCIVRNTTDFYMGPQWYFTSDALQQYMPLAVRRKWDTGDVGTRLEAFALADCDTMNLLRSTQQKVAFLKGDIWDRVLAGLMSITGKSDIRMDYIYHEESIVLKYGVELVGWTCERFVNPSELSSSVTVLTTLCDALRDGECKWVKLTPAERRSWKEKWDDDVAAGKVIARVRAARFDIGRKRKVAALDAEEDEAPVTGGLEDDDEPNNNNEPDGSDEPTANGPIIDEPDDTLCHSAASKTPEDCTGAPKVKAATAALKAKAARTRGTAKENIGLGGRDDDVTRAALDQLKRRHLTKSRAIISDSDDDSEAVRTNNDAAGTPVSAVDPQVQFIDPSLTNLAA</sequence>
<feature type="compositionally biased region" description="Acidic residues" evidence="1">
    <location>
        <begin position="375"/>
        <end position="392"/>
    </location>
</feature>
<evidence type="ECO:0000313" key="2">
    <source>
        <dbReference type="EMBL" id="KAJ7190069.1"/>
    </source>
</evidence>
<organism evidence="2 3">
    <name type="scientific">Mycena pura</name>
    <dbReference type="NCBI Taxonomy" id="153505"/>
    <lineage>
        <taxon>Eukaryota</taxon>
        <taxon>Fungi</taxon>
        <taxon>Dikarya</taxon>
        <taxon>Basidiomycota</taxon>
        <taxon>Agaricomycotina</taxon>
        <taxon>Agaricomycetes</taxon>
        <taxon>Agaricomycetidae</taxon>
        <taxon>Agaricales</taxon>
        <taxon>Marasmiineae</taxon>
        <taxon>Mycenaceae</taxon>
        <taxon>Mycena</taxon>
    </lineage>
</organism>